<comment type="caution">
    <text evidence="4">The sequence shown here is derived from an EMBL/GenBank/DDBJ whole genome shotgun (WGS) entry which is preliminary data.</text>
</comment>
<dbReference type="Gene3D" id="1.10.10.10">
    <property type="entry name" value="Winged helix-like DNA-binding domain superfamily/Winged helix DNA-binding domain"/>
    <property type="match status" value="1"/>
</dbReference>
<dbReference type="Proteomes" id="UP001165422">
    <property type="component" value="Unassembled WGS sequence"/>
</dbReference>
<comment type="function">
    <text evidence="1">Transcriptional repressor of xylose-utilizing enzymes.</text>
</comment>
<dbReference type="SUPFAM" id="SSF46785">
    <property type="entry name" value="Winged helix' DNA-binding domain"/>
    <property type="match status" value="1"/>
</dbReference>
<sequence>MTKVYNNDKRYDVMIDNYRLFRDLASEEKEIFNLIQKNGVMTKNEILFKTGMKLTTLNRVMNPLEKKSILVQKCMGESTGGRKPVLYDVNVCRFYIMGISICSTHVQVSIVNLRMEIFYKKGFYIDYCNSCDEVIEEILYIIKSAYEELNLKLLQLVGIGLAVETGFWDNERISRILEEKLGCSVTSGNCADSAVTAEYFYGAGRNFENMAYFDCGARLKQAAVIQGRIMRSSGDNEYAFEHMIENIYGYIDFNEVYSRSMKNCGTSEKFILDAASKLGKSIESYTNLLNIECIVLSGFLIDFDTFYETCIKYIPERVSVKRYGYFKEDSVSVGAAALFLERCIDNKNSKYKKIVVDKVF</sequence>
<organism evidence="4 5">
    <name type="scientific">Clostridium aromativorans</name>
    <dbReference type="NCBI Taxonomy" id="2836848"/>
    <lineage>
        <taxon>Bacteria</taxon>
        <taxon>Bacillati</taxon>
        <taxon>Bacillota</taxon>
        <taxon>Clostridia</taxon>
        <taxon>Eubacteriales</taxon>
        <taxon>Clostridiaceae</taxon>
        <taxon>Clostridium</taxon>
    </lineage>
</organism>
<dbReference type="CDD" id="cd23763">
    <property type="entry name" value="ASKHA_ATPase_ROK"/>
    <property type="match status" value="1"/>
</dbReference>
<keyword evidence="5" id="KW-1185">Reference proteome</keyword>
<evidence type="ECO:0000313" key="4">
    <source>
        <dbReference type="EMBL" id="MCC9294176.1"/>
    </source>
</evidence>
<dbReference type="InterPro" id="IPR036388">
    <property type="entry name" value="WH-like_DNA-bd_sf"/>
</dbReference>
<dbReference type="SUPFAM" id="SSF53067">
    <property type="entry name" value="Actin-like ATPase domain"/>
    <property type="match status" value="1"/>
</dbReference>
<keyword evidence="3" id="KW-0859">Xylose metabolism</keyword>
<dbReference type="PANTHER" id="PTHR18964">
    <property type="entry name" value="ROK (REPRESSOR, ORF, KINASE) FAMILY"/>
    <property type="match status" value="1"/>
</dbReference>
<dbReference type="InterPro" id="IPR036390">
    <property type="entry name" value="WH_DNA-bd_sf"/>
</dbReference>
<accession>A0ABS8N2Y9</accession>
<keyword evidence="3" id="KW-0119">Carbohydrate metabolism</keyword>
<dbReference type="InterPro" id="IPR000600">
    <property type="entry name" value="ROK"/>
</dbReference>
<name>A0ABS8N2Y9_9CLOT</name>
<reference evidence="4" key="1">
    <citation type="submission" date="2021-11" db="EMBL/GenBank/DDBJ databases">
        <authorList>
            <person name="Qingchun L."/>
            <person name="Dong Z."/>
            <person name="Zongwei Q."/>
            <person name="Jia Z."/>
            <person name="Duotao L."/>
        </authorList>
    </citation>
    <scope>NUCLEOTIDE SEQUENCE</scope>
    <source>
        <strain evidence="4">WLY-B-L2</strain>
    </source>
</reference>
<proteinExistence type="inferred from homology"/>
<gene>
    <name evidence="4" type="ORF">LN736_04740</name>
</gene>
<dbReference type="EMBL" id="JAJJPB010000003">
    <property type="protein sequence ID" value="MCC9294176.1"/>
    <property type="molecule type" value="Genomic_DNA"/>
</dbReference>
<protein>
    <submittedName>
        <fullName evidence="4">ROK family transcriptional regulator</fullName>
    </submittedName>
</protein>
<dbReference type="PANTHER" id="PTHR18964:SF149">
    <property type="entry name" value="BIFUNCTIONAL UDP-N-ACETYLGLUCOSAMINE 2-EPIMERASE_N-ACETYLMANNOSAMINE KINASE"/>
    <property type="match status" value="1"/>
</dbReference>
<evidence type="ECO:0000256" key="1">
    <source>
        <dbReference type="ARBA" id="ARBA00002486"/>
    </source>
</evidence>
<evidence type="ECO:0000313" key="5">
    <source>
        <dbReference type="Proteomes" id="UP001165422"/>
    </source>
</evidence>
<dbReference type="Gene3D" id="3.30.420.40">
    <property type="match status" value="2"/>
</dbReference>
<evidence type="ECO:0000256" key="3">
    <source>
        <dbReference type="ARBA" id="ARBA00022629"/>
    </source>
</evidence>
<dbReference type="Pfam" id="PF00480">
    <property type="entry name" value="ROK"/>
    <property type="match status" value="1"/>
</dbReference>
<evidence type="ECO:0000256" key="2">
    <source>
        <dbReference type="ARBA" id="ARBA00006479"/>
    </source>
</evidence>
<comment type="similarity">
    <text evidence="2">Belongs to the ROK (NagC/XylR) family.</text>
</comment>
<dbReference type="InterPro" id="IPR043129">
    <property type="entry name" value="ATPase_NBD"/>
</dbReference>